<organism evidence="1 2">
    <name type="scientific">Gymnopilus junonius</name>
    <name type="common">Spectacular rustgill mushroom</name>
    <name type="synonym">Gymnopilus spectabilis subsp. junonius</name>
    <dbReference type="NCBI Taxonomy" id="109634"/>
    <lineage>
        <taxon>Eukaryota</taxon>
        <taxon>Fungi</taxon>
        <taxon>Dikarya</taxon>
        <taxon>Basidiomycota</taxon>
        <taxon>Agaricomycotina</taxon>
        <taxon>Agaricomycetes</taxon>
        <taxon>Agaricomycetidae</taxon>
        <taxon>Agaricales</taxon>
        <taxon>Agaricineae</taxon>
        <taxon>Hymenogastraceae</taxon>
        <taxon>Gymnopilus</taxon>
    </lineage>
</organism>
<dbReference type="EMBL" id="JADNYJ010000057">
    <property type="protein sequence ID" value="KAF8897113.1"/>
    <property type="molecule type" value="Genomic_DNA"/>
</dbReference>
<reference evidence="1" key="1">
    <citation type="submission" date="2020-11" db="EMBL/GenBank/DDBJ databases">
        <authorList>
            <consortium name="DOE Joint Genome Institute"/>
            <person name="Ahrendt S."/>
            <person name="Riley R."/>
            <person name="Andreopoulos W."/>
            <person name="LaButti K."/>
            <person name="Pangilinan J."/>
            <person name="Ruiz-duenas F.J."/>
            <person name="Barrasa J.M."/>
            <person name="Sanchez-Garcia M."/>
            <person name="Camarero S."/>
            <person name="Miyauchi S."/>
            <person name="Serrano A."/>
            <person name="Linde D."/>
            <person name="Babiker R."/>
            <person name="Drula E."/>
            <person name="Ayuso-Fernandez I."/>
            <person name="Pacheco R."/>
            <person name="Padilla G."/>
            <person name="Ferreira P."/>
            <person name="Barriuso J."/>
            <person name="Kellner H."/>
            <person name="Castanera R."/>
            <person name="Alfaro M."/>
            <person name="Ramirez L."/>
            <person name="Pisabarro A.G."/>
            <person name="Kuo A."/>
            <person name="Tritt A."/>
            <person name="Lipzen A."/>
            <person name="He G."/>
            <person name="Yan M."/>
            <person name="Ng V."/>
            <person name="Cullen D."/>
            <person name="Martin F."/>
            <person name="Rosso M.-N."/>
            <person name="Henrissat B."/>
            <person name="Hibbett D."/>
            <person name="Martinez A.T."/>
            <person name="Grigoriev I.V."/>
        </authorList>
    </citation>
    <scope>NUCLEOTIDE SEQUENCE</scope>
    <source>
        <strain evidence="1">AH 44721</strain>
    </source>
</reference>
<keyword evidence="2" id="KW-1185">Reference proteome</keyword>
<protein>
    <submittedName>
        <fullName evidence="1">Uncharacterized protein</fullName>
    </submittedName>
</protein>
<evidence type="ECO:0000313" key="2">
    <source>
        <dbReference type="Proteomes" id="UP000724874"/>
    </source>
</evidence>
<dbReference type="Proteomes" id="UP000724874">
    <property type="component" value="Unassembled WGS sequence"/>
</dbReference>
<gene>
    <name evidence="1" type="ORF">CPB84DRAFT_1655757</name>
</gene>
<sequence>KYSLAGVIYFGQAHFTARIIKSDGQIWYYDGMLDNGNLSYDGTFSTNTPDISFAHGRVASAAIY</sequence>
<evidence type="ECO:0000313" key="1">
    <source>
        <dbReference type="EMBL" id="KAF8897113.1"/>
    </source>
</evidence>
<dbReference type="AlphaFoldDB" id="A0A9P5TLD8"/>
<feature type="non-terminal residue" evidence="1">
    <location>
        <position position="1"/>
    </location>
</feature>
<feature type="non-terminal residue" evidence="1">
    <location>
        <position position="64"/>
    </location>
</feature>
<comment type="caution">
    <text evidence="1">The sequence shown here is derived from an EMBL/GenBank/DDBJ whole genome shotgun (WGS) entry which is preliminary data.</text>
</comment>
<dbReference type="OrthoDB" id="2629491at2759"/>
<proteinExistence type="predicted"/>
<accession>A0A9P5TLD8</accession>
<name>A0A9P5TLD8_GYMJU</name>